<dbReference type="OrthoDB" id="268207at2"/>
<feature type="domain" description="Potassium channel" evidence="2">
    <location>
        <begin position="354"/>
        <end position="408"/>
    </location>
</feature>
<evidence type="ECO:0000259" key="2">
    <source>
        <dbReference type="Pfam" id="PF07885"/>
    </source>
</evidence>
<name>A0A1M5U4R8_9CLOT</name>
<dbReference type="RefSeq" id="WP_072830356.1">
    <property type="nucleotide sequence ID" value="NZ_FQXP01000003.1"/>
</dbReference>
<accession>A0A1M5U4R8</accession>
<feature type="transmembrane region" description="Helical" evidence="1">
    <location>
        <begin position="381"/>
        <end position="404"/>
    </location>
</feature>
<protein>
    <submittedName>
        <fullName evidence="3">Uncharacterized protein YjbI, contains pentapeptide repeats</fullName>
    </submittedName>
</protein>
<dbReference type="InterPro" id="IPR001646">
    <property type="entry name" value="5peptide_repeat"/>
</dbReference>
<evidence type="ECO:0000256" key="1">
    <source>
        <dbReference type="SAM" id="Phobius"/>
    </source>
</evidence>
<dbReference type="Pfam" id="PF07885">
    <property type="entry name" value="Ion_trans_2"/>
    <property type="match status" value="1"/>
</dbReference>
<evidence type="ECO:0000313" key="3">
    <source>
        <dbReference type="EMBL" id="SHH58085.1"/>
    </source>
</evidence>
<feature type="transmembrane region" description="Helical" evidence="1">
    <location>
        <begin position="308"/>
        <end position="327"/>
    </location>
</feature>
<dbReference type="Gene3D" id="1.10.287.70">
    <property type="match status" value="1"/>
</dbReference>
<dbReference type="EMBL" id="FQXP01000003">
    <property type="protein sequence ID" value="SHH58085.1"/>
    <property type="molecule type" value="Genomic_DNA"/>
</dbReference>
<keyword evidence="1" id="KW-0812">Transmembrane</keyword>
<organism evidence="3 4">
    <name type="scientific">Clostridium collagenovorans DSM 3089</name>
    <dbReference type="NCBI Taxonomy" id="1121306"/>
    <lineage>
        <taxon>Bacteria</taxon>
        <taxon>Bacillati</taxon>
        <taxon>Bacillota</taxon>
        <taxon>Clostridia</taxon>
        <taxon>Eubacteriales</taxon>
        <taxon>Clostridiaceae</taxon>
        <taxon>Clostridium</taxon>
    </lineage>
</organism>
<gene>
    <name evidence="3" type="ORF">SAMN02745196_00848</name>
</gene>
<dbReference type="Gene3D" id="2.160.20.80">
    <property type="entry name" value="E3 ubiquitin-protein ligase SopA"/>
    <property type="match status" value="1"/>
</dbReference>
<sequence>MKRNVLSKIRRLSLKEIGCRKREYNINKNKELSKGHESIRKLRLLEDSGSELKKINNLNFCEVIGSYLKESKLQKVQGEKQEKYEIVKDLILEKNLFIKCIFKNIHFINCSFYGSMFKKCYFENVIFDGCKFALDPLENREKEVHIFYTQFDEKSNLSNCIFNNCNMEAMILENLLILDCEFINCNLKYSVINKALISKIKFSDCDFRAVRIISTSIKDMEFDDKGKSKFDEDTFLDELPVTKESDYEDIYRIYKVIASKFEENNIYSRYGEYYYLYKINEHRTLKGIERFNSSIYWAISGYGERPTYALVTSILIMCVFAIIYMFTGLKVDGAGIVQYNISYISKITLIGIIKDFSRAFHFSIVTFTTVGYGNITPIDLSVLMCSIEMFLGVTMVGIWTATLARKISR</sequence>
<dbReference type="AlphaFoldDB" id="A0A1M5U4R8"/>
<dbReference type="Pfam" id="PF13599">
    <property type="entry name" value="Pentapeptide_4"/>
    <property type="match status" value="1"/>
</dbReference>
<evidence type="ECO:0000313" key="4">
    <source>
        <dbReference type="Proteomes" id="UP000184526"/>
    </source>
</evidence>
<keyword evidence="1" id="KW-1133">Transmembrane helix</keyword>
<keyword evidence="1" id="KW-0472">Membrane</keyword>
<keyword evidence="4" id="KW-1185">Reference proteome</keyword>
<dbReference type="SUPFAM" id="SSF81324">
    <property type="entry name" value="Voltage-gated potassium channels"/>
    <property type="match status" value="1"/>
</dbReference>
<dbReference type="SUPFAM" id="SSF141571">
    <property type="entry name" value="Pentapeptide repeat-like"/>
    <property type="match status" value="1"/>
</dbReference>
<proteinExistence type="predicted"/>
<dbReference type="InterPro" id="IPR013099">
    <property type="entry name" value="K_chnl_dom"/>
</dbReference>
<dbReference type="STRING" id="1121306.SAMN02745196_00848"/>
<reference evidence="3 4" key="1">
    <citation type="submission" date="2016-11" db="EMBL/GenBank/DDBJ databases">
        <authorList>
            <person name="Jaros S."/>
            <person name="Januszkiewicz K."/>
            <person name="Wedrychowicz H."/>
        </authorList>
    </citation>
    <scope>NUCLEOTIDE SEQUENCE [LARGE SCALE GENOMIC DNA]</scope>
    <source>
        <strain evidence="3 4">DSM 3089</strain>
    </source>
</reference>
<dbReference type="Proteomes" id="UP000184526">
    <property type="component" value="Unassembled WGS sequence"/>
</dbReference>